<gene>
    <name evidence="1" type="ORF">METZ01_LOCUS53848</name>
</gene>
<accession>A0A381SBW6</accession>
<protein>
    <submittedName>
        <fullName evidence="1">Uncharacterized protein</fullName>
    </submittedName>
</protein>
<dbReference type="InterPro" id="IPR005583">
    <property type="entry name" value="YaaA"/>
</dbReference>
<evidence type="ECO:0000313" key="1">
    <source>
        <dbReference type="EMBL" id="SVA00994.1"/>
    </source>
</evidence>
<dbReference type="HAMAP" id="MF_00652">
    <property type="entry name" value="UPF0246"/>
    <property type="match status" value="1"/>
</dbReference>
<dbReference type="Pfam" id="PF03883">
    <property type="entry name" value="H2O2_YaaD"/>
    <property type="match status" value="1"/>
</dbReference>
<dbReference type="GO" id="GO:0033194">
    <property type="term" value="P:response to hydroperoxide"/>
    <property type="evidence" value="ECO:0007669"/>
    <property type="project" value="TreeGrafter"/>
</dbReference>
<dbReference type="EMBL" id="UINC01002857">
    <property type="protein sequence ID" value="SVA00994.1"/>
    <property type="molecule type" value="Genomic_DNA"/>
</dbReference>
<proteinExistence type="inferred from homology"/>
<reference evidence="1" key="1">
    <citation type="submission" date="2018-05" db="EMBL/GenBank/DDBJ databases">
        <authorList>
            <person name="Lanie J.A."/>
            <person name="Ng W.-L."/>
            <person name="Kazmierczak K.M."/>
            <person name="Andrzejewski T.M."/>
            <person name="Davidsen T.M."/>
            <person name="Wayne K.J."/>
            <person name="Tettelin H."/>
            <person name="Glass J.I."/>
            <person name="Rusch D."/>
            <person name="Podicherti R."/>
            <person name="Tsui H.-C.T."/>
            <person name="Winkler M.E."/>
        </authorList>
    </citation>
    <scope>NUCLEOTIDE SEQUENCE</scope>
</reference>
<dbReference type="GO" id="GO:0005829">
    <property type="term" value="C:cytosol"/>
    <property type="evidence" value="ECO:0007669"/>
    <property type="project" value="TreeGrafter"/>
</dbReference>
<sequence>MLMLLSPAKTLDYETPATTDSFSIPDYLGKSSELVEVLKQKSFLDLMELMQVSQNIAELNVERFNQWKFPFSTENAKQAVLAFKGDVYTGLDAPALSENRLAYTQSHLRILSGLYGLLRPLDLMQPYRLEMGLKLTTKKSENLYQFWGENITDALNVLLAKQDEPVLINLASNEYFKSVQKKNLDGRLITPEFKDWKNGKYKMISFFAKKARGLMVRYAIDHNIHKAEGLQNFDYDGYHFNLELSQADKWVFSRG</sequence>
<dbReference type="NCBIfam" id="NF002542">
    <property type="entry name" value="PRK02101.1-3"/>
    <property type="match status" value="1"/>
</dbReference>
<dbReference type="PANTHER" id="PTHR30283">
    <property type="entry name" value="PEROXIDE STRESS RESPONSE PROTEIN YAAA"/>
    <property type="match status" value="1"/>
</dbReference>
<dbReference type="NCBIfam" id="NF002541">
    <property type="entry name" value="PRK02101.1-1"/>
    <property type="match status" value="1"/>
</dbReference>
<organism evidence="1">
    <name type="scientific">marine metagenome</name>
    <dbReference type="NCBI Taxonomy" id="408172"/>
    <lineage>
        <taxon>unclassified sequences</taxon>
        <taxon>metagenomes</taxon>
        <taxon>ecological metagenomes</taxon>
    </lineage>
</organism>
<dbReference type="PANTHER" id="PTHR30283:SF4">
    <property type="entry name" value="PEROXIDE STRESS RESISTANCE PROTEIN YAAA"/>
    <property type="match status" value="1"/>
</dbReference>
<name>A0A381SBW6_9ZZZZ</name>
<dbReference type="AlphaFoldDB" id="A0A381SBW6"/>